<accession>A0A8X7Z1B1</accession>
<feature type="compositionally biased region" description="Basic and acidic residues" evidence="1">
    <location>
        <begin position="125"/>
        <end position="135"/>
    </location>
</feature>
<evidence type="ECO:0000313" key="3">
    <source>
        <dbReference type="Proteomes" id="UP000886885"/>
    </source>
</evidence>
<comment type="caution">
    <text evidence="2">The sequence shown here is derived from an EMBL/GenBank/DDBJ whole genome shotgun (WGS) entry which is preliminary data.</text>
</comment>
<dbReference type="EMBL" id="JAAWWB010000018">
    <property type="protein sequence ID" value="KAG6760796.1"/>
    <property type="molecule type" value="Genomic_DNA"/>
</dbReference>
<dbReference type="Proteomes" id="UP000886885">
    <property type="component" value="Chromosome 9D"/>
</dbReference>
<evidence type="ECO:0000256" key="1">
    <source>
        <dbReference type="SAM" id="MobiDB-lite"/>
    </source>
</evidence>
<dbReference type="OrthoDB" id="1928482at2759"/>
<sequence length="248" mass="27675">MDKYQSTNRHFTSLIVCKVNLSIRLQPSCFLSLLSSFSFLAACIKRSRLFPSASIGHRLRTMGSDRGSNIPSKPRYDITMSRRTRKPLMNLKETNQNPTTGAPREGNAAEDGGHDRGADSVLTKACDHGEGEGRKRSLKQLIMKNAGNEESEASRLLVEETRVGDNENTESKLLLGGKNSLGQHFKGEEKQQLQLVVTRKQAKEGMEGLKLKGMVGRYVKVVSHLIRVKRDTRINNGSRKKPLLRLAM</sequence>
<keyword evidence="3" id="KW-1185">Reference proteome</keyword>
<evidence type="ECO:0000313" key="2">
    <source>
        <dbReference type="EMBL" id="KAG6760796.1"/>
    </source>
</evidence>
<proteinExistence type="predicted"/>
<gene>
    <name evidence="2" type="ORF">POTOM_033976</name>
</gene>
<name>A0A8X7Z1B1_POPTO</name>
<protein>
    <submittedName>
        <fullName evidence="2">Uncharacterized protein</fullName>
    </submittedName>
</protein>
<dbReference type="AlphaFoldDB" id="A0A8X7Z1B1"/>
<reference evidence="2" key="1">
    <citation type="journal article" date="2020" name="bioRxiv">
        <title>Hybrid origin of Populus tomentosa Carr. identified through genome sequencing and phylogenomic analysis.</title>
        <authorList>
            <person name="An X."/>
            <person name="Gao K."/>
            <person name="Chen Z."/>
            <person name="Li J."/>
            <person name="Yang X."/>
            <person name="Yang X."/>
            <person name="Zhou J."/>
            <person name="Guo T."/>
            <person name="Zhao T."/>
            <person name="Huang S."/>
            <person name="Miao D."/>
            <person name="Khan W.U."/>
            <person name="Rao P."/>
            <person name="Ye M."/>
            <person name="Lei B."/>
            <person name="Liao W."/>
            <person name="Wang J."/>
            <person name="Ji L."/>
            <person name="Li Y."/>
            <person name="Guo B."/>
            <person name="Mustafa N.S."/>
            <person name="Li S."/>
            <person name="Yun Q."/>
            <person name="Keller S.R."/>
            <person name="Mao J."/>
            <person name="Zhang R."/>
            <person name="Strauss S.H."/>
        </authorList>
    </citation>
    <scope>NUCLEOTIDE SEQUENCE</scope>
    <source>
        <strain evidence="2">GM15</strain>
        <tissue evidence="2">Leaf</tissue>
    </source>
</reference>
<organism evidence="2 3">
    <name type="scientific">Populus tomentosa</name>
    <name type="common">Chinese white poplar</name>
    <dbReference type="NCBI Taxonomy" id="118781"/>
    <lineage>
        <taxon>Eukaryota</taxon>
        <taxon>Viridiplantae</taxon>
        <taxon>Streptophyta</taxon>
        <taxon>Embryophyta</taxon>
        <taxon>Tracheophyta</taxon>
        <taxon>Spermatophyta</taxon>
        <taxon>Magnoliopsida</taxon>
        <taxon>eudicotyledons</taxon>
        <taxon>Gunneridae</taxon>
        <taxon>Pentapetalae</taxon>
        <taxon>rosids</taxon>
        <taxon>fabids</taxon>
        <taxon>Malpighiales</taxon>
        <taxon>Salicaceae</taxon>
        <taxon>Saliceae</taxon>
        <taxon>Populus</taxon>
    </lineage>
</organism>
<feature type="region of interest" description="Disordered" evidence="1">
    <location>
        <begin position="82"/>
        <end position="135"/>
    </location>
</feature>